<dbReference type="AlphaFoldDB" id="A0A323V7P9"/>
<dbReference type="Proteomes" id="UP000247602">
    <property type="component" value="Unassembled WGS sequence"/>
</dbReference>
<organism evidence="1 2">
    <name type="scientific">Modestobacter versicolor</name>
    <dbReference type="NCBI Taxonomy" id="429133"/>
    <lineage>
        <taxon>Bacteria</taxon>
        <taxon>Bacillati</taxon>
        <taxon>Actinomycetota</taxon>
        <taxon>Actinomycetes</taxon>
        <taxon>Geodermatophilales</taxon>
        <taxon>Geodermatophilaceae</taxon>
        <taxon>Modestobacter</taxon>
    </lineage>
</organism>
<evidence type="ECO:0000313" key="1">
    <source>
        <dbReference type="EMBL" id="PZA20782.1"/>
    </source>
</evidence>
<reference evidence="1 2" key="1">
    <citation type="submission" date="2018-06" db="EMBL/GenBank/DDBJ databases">
        <title>Draft genome sequence of Modestobacter versicolor CP153-2.</title>
        <authorList>
            <person name="Gundlapally S.R."/>
        </authorList>
    </citation>
    <scope>NUCLEOTIDE SEQUENCE [LARGE SCALE GENOMIC DNA]</scope>
    <source>
        <strain evidence="1 2">CP153-2</strain>
    </source>
</reference>
<name>A0A323V7P9_9ACTN</name>
<proteinExistence type="predicted"/>
<sequence length="92" mass="9541">MVDGLQAGHQHLAGGVQLGGERGDGRLDPGREVLVVRLLGGLGRGGDLRTELLRRRLPGLGDRCADVGEPLLQLGPDDLCPALLAEHSSTSG</sequence>
<keyword evidence="2" id="KW-1185">Reference proteome</keyword>
<evidence type="ECO:0000313" key="2">
    <source>
        <dbReference type="Proteomes" id="UP000247602"/>
    </source>
</evidence>
<accession>A0A323V7P9</accession>
<dbReference type="EMBL" id="QKNV01000144">
    <property type="protein sequence ID" value="PZA20782.1"/>
    <property type="molecule type" value="Genomic_DNA"/>
</dbReference>
<comment type="caution">
    <text evidence="1">The sequence shown here is derived from an EMBL/GenBank/DDBJ whole genome shotgun (WGS) entry which is preliminary data.</text>
</comment>
<protein>
    <submittedName>
        <fullName evidence="1">Uncharacterized protein</fullName>
    </submittedName>
</protein>
<gene>
    <name evidence="1" type="ORF">DMO24_13660</name>
</gene>